<dbReference type="InterPro" id="IPR014008">
    <property type="entry name" value="Cbl_synth_MTase_CbiT"/>
</dbReference>
<dbReference type="Proteomes" id="UP000325289">
    <property type="component" value="Unassembled WGS sequence"/>
</dbReference>
<dbReference type="InterPro" id="IPR000878">
    <property type="entry name" value="4pyrrol_Mease"/>
</dbReference>
<dbReference type="Pfam" id="PF00590">
    <property type="entry name" value="TP_methylase"/>
    <property type="match status" value="1"/>
</dbReference>
<dbReference type="SUPFAM" id="SSF53335">
    <property type="entry name" value="S-adenosyl-L-methionine-dependent methyltransferases"/>
    <property type="match status" value="1"/>
</dbReference>
<keyword evidence="5" id="KW-0949">S-adenosyl-L-methionine</keyword>
<keyword evidence="8" id="KW-1185">Reference proteome</keyword>
<evidence type="ECO:0000313" key="8">
    <source>
        <dbReference type="Proteomes" id="UP000325289"/>
    </source>
</evidence>
<name>A0A1I1U091_9RHOB</name>
<organism evidence="7 8">
    <name type="scientific">Roseivivax sediminis</name>
    <dbReference type="NCBI Taxonomy" id="936889"/>
    <lineage>
        <taxon>Bacteria</taxon>
        <taxon>Pseudomonadati</taxon>
        <taxon>Pseudomonadota</taxon>
        <taxon>Alphaproteobacteria</taxon>
        <taxon>Rhodobacterales</taxon>
        <taxon>Roseobacteraceae</taxon>
        <taxon>Roseivivax</taxon>
    </lineage>
</organism>
<keyword evidence="3 7" id="KW-0489">Methyltransferase</keyword>
<dbReference type="InterPro" id="IPR035996">
    <property type="entry name" value="4pyrrol_Methylase_sf"/>
</dbReference>
<keyword evidence="4 7" id="KW-0808">Transferase</keyword>
<evidence type="ECO:0000256" key="5">
    <source>
        <dbReference type="ARBA" id="ARBA00022691"/>
    </source>
</evidence>
<dbReference type="PANTHER" id="PTHR43182:SF1">
    <property type="entry name" value="COBALT-PRECORRIN-7 C(5)-METHYLTRANSFERASE"/>
    <property type="match status" value="1"/>
</dbReference>
<dbReference type="UniPathway" id="UPA00148"/>
<feature type="domain" description="Tetrapyrrole methylase" evidence="6">
    <location>
        <begin position="2"/>
        <end position="119"/>
    </location>
</feature>
<gene>
    <name evidence="7" type="ORF">SAMN04515678_10280</name>
</gene>
<dbReference type="CDD" id="cd11644">
    <property type="entry name" value="Precorrin-6Y-MT"/>
    <property type="match status" value="1"/>
</dbReference>
<dbReference type="NCBIfam" id="TIGR02469">
    <property type="entry name" value="CbiT"/>
    <property type="match status" value="1"/>
</dbReference>
<sequence length="324" mass="34115">MLASGDPFWFGVGRVIAARLTPGEWRALPGPSTFSLAAARMGWALETTVCIGLHAAPLSRLRPHLAKGRRIVVLLRDGEAVFDLCGWLTASGFAETRVTVLEALGGPRERRTEGAAGKLCGDFAHPVCAALEIAGTGSVLPSSSGLNDDVFDHDGQITKRPVRALTLSALAPRAGELLWDIGGGSGSVGIEWLLSHPLTEAISIEAQPERAARIRDNAMQLGVDRLRVVEGRAPEALGVLPAPDAVFVGGGLSEALLTALAERLAPGTRLVANAVTLESEALLADWHARCGGDLMRIELAQAAPLGTKRGWQGAYPVVQWRGTL</sequence>
<evidence type="ECO:0000259" key="6">
    <source>
        <dbReference type="Pfam" id="PF00590"/>
    </source>
</evidence>
<dbReference type="InterPro" id="IPR029063">
    <property type="entry name" value="SAM-dependent_MTases_sf"/>
</dbReference>
<comment type="pathway">
    <text evidence="1">Cofactor biosynthesis; adenosylcobalamin biosynthesis.</text>
</comment>
<dbReference type="EMBL" id="FOMS01000002">
    <property type="protein sequence ID" value="SFD64291.1"/>
    <property type="molecule type" value="Genomic_DNA"/>
</dbReference>
<evidence type="ECO:0000256" key="3">
    <source>
        <dbReference type="ARBA" id="ARBA00022603"/>
    </source>
</evidence>
<proteinExistence type="predicted"/>
<dbReference type="Gene3D" id="3.40.50.150">
    <property type="entry name" value="Vaccinia Virus protein VP39"/>
    <property type="match status" value="1"/>
</dbReference>
<dbReference type="GO" id="GO:0032259">
    <property type="term" value="P:methylation"/>
    <property type="evidence" value="ECO:0007669"/>
    <property type="project" value="UniProtKB-KW"/>
</dbReference>
<dbReference type="InterPro" id="IPR012818">
    <property type="entry name" value="CbiE"/>
</dbReference>
<dbReference type="AlphaFoldDB" id="A0A1I1U091"/>
<evidence type="ECO:0000313" key="7">
    <source>
        <dbReference type="EMBL" id="SFD64291.1"/>
    </source>
</evidence>
<dbReference type="InterPro" id="IPR050714">
    <property type="entry name" value="Cobalamin_biosynth_MTase"/>
</dbReference>
<dbReference type="GO" id="GO:0008276">
    <property type="term" value="F:protein methyltransferase activity"/>
    <property type="evidence" value="ECO:0007669"/>
    <property type="project" value="InterPro"/>
</dbReference>
<accession>A0A1I1U091</accession>
<evidence type="ECO:0000256" key="4">
    <source>
        <dbReference type="ARBA" id="ARBA00022679"/>
    </source>
</evidence>
<keyword evidence="2" id="KW-0169">Cobalamin biosynthesis</keyword>
<evidence type="ECO:0000256" key="2">
    <source>
        <dbReference type="ARBA" id="ARBA00022573"/>
    </source>
</evidence>
<protein>
    <submittedName>
        <fullName evidence="7">Precorrin-6Y C5,15-methyltransferase (Decarboxylating)</fullName>
    </submittedName>
</protein>
<dbReference type="SUPFAM" id="SSF53790">
    <property type="entry name" value="Tetrapyrrole methylase"/>
    <property type="match status" value="1"/>
</dbReference>
<dbReference type="PANTHER" id="PTHR43182">
    <property type="entry name" value="COBALT-PRECORRIN-6B C(15)-METHYLTRANSFERASE (DECARBOXYLATING)"/>
    <property type="match status" value="1"/>
</dbReference>
<dbReference type="GO" id="GO:0009236">
    <property type="term" value="P:cobalamin biosynthetic process"/>
    <property type="evidence" value="ECO:0007669"/>
    <property type="project" value="UniProtKB-UniPathway"/>
</dbReference>
<evidence type="ECO:0000256" key="1">
    <source>
        <dbReference type="ARBA" id="ARBA00004953"/>
    </source>
</evidence>
<reference evidence="7 8" key="1">
    <citation type="submission" date="2016-10" db="EMBL/GenBank/DDBJ databases">
        <authorList>
            <person name="Varghese N."/>
            <person name="Submissions S."/>
        </authorList>
    </citation>
    <scope>NUCLEOTIDE SEQUENCE [LARGE SCALE GENOMIC DNA]</scope>
    <source>
        <strain evidence="8">YIM D21,KCTC 23444,ACCC 10710</strain>
    </source>
</reference>